<keyword evidence="1" id="KW-0472">Membrane</keyword>
<proteinExistence type="predicted"/>
<dbReference type="AlphaFoldDB" id="A0A6N8EYQ6"/>
<accession>A0A6N8EYQ6</accession>
<name>A0A6N8EYQ6_PAEMA</name>
<organism evidence="2 3">
    <name type="scientific">Paenibacillus macerans</name>
    <name type="common">Bacillus macerans</name>
    <dbReference type="NCBI Taxonomy" id="44252"/>
    <lineage>
        <taxon>Bacteria</taxon>
        <taxon>Bacillati</taxon>
        <taxon>Bacillota</taxon>
        <taxon>Bacilli</taxon>
        <taxon>Bacillales</taxon>
        <taxon>Paenibacillaceae</taxon>
        <taxon>Paenibacillus</taxon>
    </lineage>
</organism>
<evidence type="ECO:0000256" key="1">
    <source>
        <dbReference type="SAM" id="Phobius"/>
    </source>
</evidence>
<evidence type="ECO:0000313" key="2">
    <source>
        <dbReference type="EMBL" id="MUG25336.1"/>
    </source>
</evidence>
<comment type="caution">
    <text evidence="2">The sequence shown here is derived from an EMBL/GenBank/DDBJ whole genome shotgun (WGS) entry which is preliminary data.</text>
</comment>
<feature type="transmembrane region" description="Helical" evidence="1">
    <location>
        <begin position="25"/>
        <end position="48"/>
    </location>
</feature>
<sequence length="212" mass="25227">MLWLIYSDYLKQNVRVTSYAKFLNWYVWVIFSFMMLITVGLFICYLFYENSWLVILLLVSGFSGESYFGYELRKSAVKHIGTTEENYEHDINVLRIILNQRNVNSISQIEQLLNQIDDELPNLKVSENILRPFYTITTVILVPILSLFIKWLLDKDHNGFLIMIQIVALCLMIFSLFFMLKPIIEQIVDISFRRMNQLKRMLEDIKIIDFLK</sequence>
<feature type="transmembrane region" description="Helical" evidence="1">
    <location>
        <begin position="133"/>
        <end position="153"/>
    </location>
</feature>
<dbReference type="Proteomes" id="UP000442469">
    <property type="component" value="Unassembled WGS sequence"/>
</dbReference>
<dbReference type="RefSeq" id="WP_155620997.1">
    <property type="nucleotide sequence ID" value="NZ_CP086393.1"/>
</dbReference>
<feature type="transmembrane region" description="Helical" evidence="1">
    <location>
        <begin position="54"/>
        <end position="70"/>
    </location>
</feature>
<protein>
    <submittedName>
        <fullName evidence="2">Uncharacterized protein</fullName>
    </submittedName>
</protein>
<feature type="transmembrane region" description="Helical" evidence="1">
    <location>
        <begin position="159"/>
        <end position="180"/>
    </location>
</feature>
<keyword evidence="1" id="KW-1133">Transmembrane helix</keyword>
<keyword evidence="1" id="KW-0812">Transmembrane</keyword>
<dbReference type="EMBL" id="WNZZ01000024">
    <property type="protein sequence ID" value="MUG25336.1"/>
    <property type="molecule type" value="Genomic_DNA"/>
</dbReference>
<reference evidence="2 3" key="1">
    <citation type="submission" date="2019-11" db="EMBL/GenBank/DDBJ databases">
        <title>Draft genome sequences of five Paenibacillus species of dairy origin.</title>
        <authorList>
            <person name="Olajide A.M."/>
            <person name="Chen S."/>
            <person name="Lapointe G."/>
        </authorList>
    </citation>
    <scope>NUCLEOTIDE SEQUENCE [LARGE SCALE GENOMIC DNA]</scope>
    <source>
        <strain evidence="2 3">3CT49</strain>
    </source>
</reference>
<evidence type="ECO:0000313" key="3">
    <source>
        <dbReference type="Proteomes" id="UP000442469"/>
    </source>
</evidence>
<gene>
    <name evidence="2" type="ORF">GNQ08_23495</name>
</gene>